<reference evidence="2" key="2">
    <citation type="submission" date="2019-05" db="EMBL/GenBank/DDBJ databases">
        <authorList>
            <person name="Schuster J.A."/>
            <person name="Ehrmann M.A."/>
        </authorList>
    </citation>
    <scope>NUCLEOTIDE SEQUENCE</scope>
    <source>
        <strain evidence="2">TMW 1.2098</strain>
    </source>
</reference>
<dbReference type="OrthoDB" id="2299198at2"/>
<keyword evidence="1" id="KW-0472">Membrane</keyword>
<dbReference type="EMBL" id="VDFM01000001">
    <property type="protein sequence ID" value="MQS51663.1"/>
    <property type="molecule type" value="Genomic_DNA"/>
</dbReference>
<gene>
    <name evidence="3" type="ORF">FHL02_01380</name>
    <name evidence="2" type="ORF">FHL03_01890</name>
</gene>
<feature type="transmembrane region" description="Helical" evidence="1">
    <location>
        <begin position="65"/>
        <end position="86"/>
    </location>
</feature>
<dbReference type="Pfam" id="PF06946">
    <property type="entry name" value="Phage_holin_5_1"/>
    <property type="match status" value="1"/>
</dbReference>
<keyword evidence="1" id="KW-0812">Transmembrane</keyword>
<reference evidence="4 5" key="1">
    <citation type="journal article" date="2019" name="Syst. Appl. Microbiol.">
        <title>Polyphasic characterization of two novel Lactobacillus spp. isolated from blown salami packages: Description of Lactobacillus halodurans sp. nov. and Lactobacillus salsicarnum sp. nov.</title>
        <authorList>
            <person name="Schuster J.A."/>
            <person name="Klingl A."/>
            <person name="Vogel R.F."/>
            <person name="Ehrmann M.A."/>
        </authorList>
    </citation>
    <scope>NUCLEOTIDE SEQUENCE [LARGE SCALE GENOMIC DNA]</scope>
    <source>
        <strain evidence="2 5">TMW 1.2098</strain>
        <strain evidence="3 4">TMW 1.2118</strain>
    </source>
</reference>
<protein>
    <recommendedName>
        <fullName evidence="6">Holin</fullName>
    </recommendedName>
</protein>
<dbReference type="InterPro" id="IPR009708">
    <property type="entry name" value="Phage_A118_holin/antiholin"/>
</dbReference>
<proteinExistence type="predicted"/>
<evidence type="ECO:0000313" key="3">
    <source>
        <dbReference type="EMBL" id="MQS51663.1"/>
    </source>
</evidence>
<evidence type="ECO:0000313" key="2">
    <source>
        <dbReference type="EMBL" id="MQS44232.1"/>
    </source>
</evidence>
<dbReference type="EMBL" id="VDFN01000001">
    <property type="protein sequence ID" value="MQS44232.1"/>
    <property type="molecule type" value="Genomic_DNA"/>
</dbReference>
<keyword evidence="1" id="KW-1133">Transmembrane helix</keyword>
<dbReference type="Proteomes" id="UP000380386">
    <property type="component" value="Unassembled WGS sequence"/>
</dbReference>
<dbReference type="Proteomes" id="UP000436655">
    <property type="component" value="Unassembled WGS sequence"/>
</dbReference>
<feature type="transmembrane region" description="Helical" evidence="1">
    <location>
        <begin position="6"/>
        <end position="28"/>
    </location>
</feature>
<name>A0A5P0ZF41_9LACO</name>
<dbReference type="AlphaFoldDB" id="A0A5P0ZF41"/>
<keyword evidence="5" id="KW-1185">Reference proteome</keyword>
<evidence type="ECO:0000313" key="5">
    <source>
        <dbReference type="Proteomes" id="UP000436655"/>
    </source>
</evidence>
<comment type="caution">
    <text evidence="3">The sequence shown here is derived from an EMBL/GenBank/DDBJ whole genome shotgun (WGS) entry which is preliminary data.</text>
</comment>
<accession>A0A5P0ZF41</accession>
<sequence>MDYLIGLNLISAGELALIAVAVYSVTQIIKVSKIPLANKYLPFISIVAGIFFGLFIGIMQHDSNIMNTVFAGFLVGASTTGIFTGIKGVAGGYDQKGEI</sequence>
<organism evidence="3 4">
    <name type="scientific">Companilactobacillus mishanensis</name>
    <dbReference type="NCBI Taxonomy" id="2486008"/>
    <lineage>
        <taxon>Bacteria</taxon>
        <taxon>Bacillati</taxon>
        <taxon>Bacillota</taxon>
        <taxon>Bacilli</taxon>
        <taxon>Lactobacillales</taxon>
        <taxon>Lactobacillaceae</taxon>
        <taxon>Companilactobacillus</taxon>
    </lineage>
</organism>
<evidence type="ECO:0000256" key="1">
    <source>
        <dbReference type="SAM" id="Phobius"/>
    </source>
</evidence>
<dbReference type="RefSeq" id="WP_153381760.1">
    <property type="nucleotide sequence ID" value="NZ_VDFM01000001.1"/>
</dbReference>
<feature type="transmembrane region" description="Helical" evidence="1">
    <location>
        <begin position="40"/>
        <end position="59"/>
    </location>
</feature>
<evidence type="ECO:0008006" key="6">
    <source>
        <dbReference type="Google" id="ProtNLM"/>
    </source>
</evidence>
<evidence type="ECO:0000313" key="4">
    <source>
        <dbReference type="Proteomes" id="UP000380386"/>
    </source>
</evidence>